<keyword evidence="2" id="KW-0472">Membrane</keyword>
<protein>
    <submittedName>
        <fullName evidence="3">Transmembrane protein, putative</fullName>
    </submittedName>
</protein>
<feature type="region of interest" description="Disordered" evidence="1">
    <location>
        <begin position="1270"/>
        <end position="1303"/>
    </location>
</feature>
<feature type="region of interest" description="Disordered" evidence="1">
    <location>
        <begin position="880"/>
        <end position="899"/>
    </location>
</feature>
<dbReference type="Proteomes" id="UP000051952">
    <property type="component" value="Unassembled WGS sequence"/>
</dbReference>
<dbReference type="PANTHER" id="PTHR11319">
    <property type="entry name" value="G PROTEIN-COUPLED RECEPTOR-RELATED"/>
    <property type="match status" value="1"/>
</dbReference>
<proteinExistence type="predicted"/>
<gene>
    <name evidence="3" type="ORF">BSAL_88805</name>
</gene>
<evidence type="ECO:0000313" key="3">
    <source>
        <dbReference type="EMBL" id="CUG84465.1"/>
    </source>
</evidence>
<dbReference type="EMBL" id="CYKH01001119">
    <property type="protein sequence ID" value="CUG84465.1"/>
    <property type="molecule type" value="Genomic_DNA"/>
</dbReference>
<feature type="compositionally biased region" description="Polar residues" evidence="1">
    <location>
        <begin position="1270"/>
        <end position="1293"/>
    </location>
</feature>
<sequence length="1400" mass="150719">MNITSVGAVSFTIVPGTPYTLFVRSSRTTWVSGVVSSVVLDPVPELVIIDAAGNMITERRSLPLSIRLYFINSEPVDGNVVVRTINMSASVTDGSTYLFTGVSVRSQFGRQVQLRFSADGVQVPITVELPQEACTASEYAVSGSFSCAPCPANADCDGSSKVVSHRGYWRSSLNSVVMYECTPADACPASVSCAPGYTGAVCGSCAAGYGSNGAGCGPCASTTVNWIVTAAVLVGLGIAIYTLSIHTVVFTAVEDLAVGLAEEIHDDAHFVSVVVKLVLSHIQTISLIPPKSLQLPEWFVDFFIRTPSSKPSVSYVACAVGGSPYHQMLSQLALIPILMMGVGLAAFVRAFAAHRKYLSNARLAQAQMHYSQAQRMASSSRVEFKLVDHAAILLVAPTATDKDHRVLRNAHAELLEWYKGDLPQDIPSTIYGTEIPGPPPIYVRMLNLCAVTIIVVLFFVYPTLVQTSMQALRCRSIDIGLGLGSYSVLTADPQTHCTDSDETYTATRSLAIFVIVFVGVGVLFAAPAIIAWTSVLTCKSNRQHTNQLFFFTTGGYRLWYWESVAMGRKAAIALALALADDGQQQFIPATLISMIFTFITMQCQPWSHIACSHLDVVSQVALSCSLLCLGLGYAPAIENGQGGTATILALVLVFNIVFFLLAASTAVKAARVRLRYEATTNRVAAALLDTLEGRSTEVMTSAIEGLEKRVQSQKQSLRTCTAKGRGQLLKDMNVRRSKDLAACSLEQSLYGSFYTPKTRRDSLPTLFDQHMVSVNGLSTTTKEPNIAVHSPYAASAPPVKIGLPLFQDTTTAHPHNPVARATNVDSSHSGAELSHSRVVVLEDSAVGAAPLRPARSIGDMSGSWAARSLKSIRVTFDEDEDDDGAAAAAGGGGGGFEEQHCVHQPADDDDYITMIVAPQGKTTMISDDVQVMTAAIDQKEPCVLALHPTSATAQDDMTHNCTSSGACDDVMVFDIESESDTDEPLCTSTVRTTRLSTLLPDAVIAPTNMPNHVGDGLLCDASVPLVAVPPPRNIPYTSMLMHPMMFGAMMFHPSTSEVRRTQTVIDRRDPGAARPTPSLPSPEELADLFDRLIEVGSVVGTPVPSDPFQADVALPEMVSTLEFVATTQPESYMMEDIMCDLVDIQHLFPYADASPCTMDPHCVASAGQQTPPQSSCRPGNSALVVPAALLDTRLNHDDDQFDVVVNCVSDNVIRDEQLSAYVELHAATRESTAHSSESTRVVDNNPSAVIISTLPFTEAKSILLSGTNSTVASPKRLQSANDSTTQLSWSTPNAEPPMQQKKDEGCDPLAQELQDVLRDLHTMHATLPNTSQAFSPRLPHYVTDLVAPPLSSHNTPHNSSVNLRLEHHLTQVYQLELRYAQLLLLYTQNKKRDVNSSQQQ</sequence>
<dbReference type="PANTHER" id="PTHR11319:SF35">
    <property type="entry name" value="OUTER MEMBRANE PROTEIN PMPC-RELATED"/>
    <property type="match status" value="1"/>
</dbReference>
<keyword evidence="4" id="KW-1185">Reference proteome</keyword>
<name>A0A0S4J293_BODSA</name>
<accession>A0A0S4J293</accession>
<feature type="transmembrane region" description="Helical" evidence="2">
    <location>
        <begin position="332"/>
        <end position="352"/>
    </location>
</feature>
<keyword evidence="2" id="KW-1133">Transmembrane helix</keyword>
<organism evidence="3 4">
    <name type="scientific">Bodo saltans</name>
    <name type="common">Flagellated protozoan</name>
    <dbReference type="NCBI Taxonomy" id="75058"/>
    <lineage>
        <taxon>Eukaryota</taxon>
        <taxon>Discoba</taxon>
        <taxon>Euglenozoa</taxon>
        <taxon>Kinetoplastea</taxon>
        <taxon>Metakinetoplastina</taxon>
        <taxon>Eubodonida</taxon>
        <taxon>Bodonidae</taxon>
        <taxon>Bodo</taxon>
    </lineage>
</organism>
<feature type="transmembrane region" description="Helical" evidence="2">
    <location>
        <begin position="441"/>
        <end position="461"/>
    </location>
</feature>
<dbReference type="VEuPathDB" id="TriTrypDB:BSAL_88805"/>
<feature type="transmembrane region" description="Helical" evidence="2">
    <location>
        <begin position="510"/>
        <end position="537"/>
    </location>
</feature>
<keyword evidence="2 3" id="KW-0812">Transmembrane</keyword>
<evidence type="ECO:0000313" key="4">
    <source>
        <dbReference type="Proteomes" id="UP000051952"/>
    </source>
</evidence>
<evidence type="ECO:0000256" key="1">
    <source>
        <dbReference type="SAM" id="MobiDB-lite"/>
    </source>
</evidence>
<reference evidence="4" key="1">
    <citation type="submission" date="2015-09" db="EMBL/GenBank/DDBJ databases">
        <authorList>
            <consortium name="Pathogen Informatics"/>
        </authorList>
    </citation>
    <scope>NUCLEOTIDE SEQUENCE [LARGE SCALE GENOMIC DNA]</scope>
    <source>
        <strain evidence="4">Lake Konstanz</strain>
    </source>
</reference>
<feature type="transmembrane region" description="Helical" evidence="2">
    <location>
        <begin position="646"/>
        <end position="667"/>
    </location>
</feature>
<evidence type="ECO:0000256" key="2">
    <source>
        <dbReference type="SAM" id="Phobius"/>
    </source>
</evidence>